<dbReference type="SUPFAM" id="SSF53098">
    <property type="entry name" value="Ribonuclease H-like"/>
    <property type="match status" value="1"/>
</dbReference>
<keyword evidence="5" id="KW-1185">Reference proteome</keyword>
<sequence>MEGSKLDCVSVKFNGKNFPLWELHFRVFVHGRGLLPILDGSLPEPDVTATAKARADWAIQNAQVTSWLLSSMEPGISLSLRAFTTAHAMWQHLLALHSQTDISWKFEIEFDLAALQQGDMDVRSYYQKALDLWTEQDMLTTSLVSAAASEEVLKDRASSRLVTFMMKLHPAFEGVRASLQHRNVSKIEDVVAELIREETRLRSKAKLDGQTSDFGSVFAVQSSRPQFGRTPSGEIICYHCKESGHIQIRCPKKQVCNYCKAAGHLIGDCPILARRNRQKGSGGPHASSSARRGPEAPAYATTLASSAGPTAAGSVPSSGSGISQEEIRRLVRDAIQESLPTALTAAFSTGMIPHSLSQWHLDSAAVNHMTSVRSVFENLQPSSGISLQVADGSSISVARVGSVKTRRLSLPQAYYVPKLTPNLVSVGQLADDGCRITFDGRGCTVQDMRTGAEIRRGSKRGRIYMLESYSREEFDRGGTRRCVEPGDTSAVGAFTHAAGGVIEASRYDSPISTLCDSYSGYSVQFSDWDLWHFRLGHPNKSRLFEMFKNNWLSGRVRSIPDHECVHCVEAKISQRSFSSNSTVYSEPFDLVHTDLWGPSLVIARMGYRYFALFIDHVTRFTWVYFLNKSLNC</sequence>
<dbReference type="EMBL" id="OZ034819">
    <property type="protein sequence ID" value="CAL1396853.1"/>
    <property type="molecule type" value="Genomic_DNA"/>
</dbReference>
<dbReference type="InterPro" id="IPR001878">
    <property type="entry name" value="Znf_CCHC"/>
</dbReference>
<dbReference type="GO" id="GO:0008270">
    <property type="term" value="F:zinc ion binding"/>
    <property type="evidence" value="ECO:0007669"/>
    <property type="project" value="UniProtKB-KW"/>
</dbReference>
<name>A0AAV2FGH3_9ROSI</name>
<keyword evidence="1" id="KW-0863">Zinc-finger</keyword>
<evidence type="ECO:0000313" key="4">
    <source>
        <dbReference type="EMBL" id="CAL1396853.1"/>
    </source>
</evidence>
<dbReference type="SMART" id="SM00343">
    <property type="entry name" value="ZnF_C2HC"/>
    <property type="match status" value="2"/>
</dbReference>
<dbReference type="InterPro" id="IPR054722">
    <property type="entry name" value="PolX-like_BBD"/>
</dbReference>
<accession>A0AAV2FGH3</accession>
<dbReference type="InterPro" id="IPR036875">
    <property type="entry name" value="Znf_CCHC_sf"/>
</dbReference>
<protein>
    <recommendedName>
        <fullName evidence="3">CCHC-type domain-containing protein</fullName>
    </recommendedName>
</protein>
<dbReference type="InterPro" id="IPR025724">
    <property type="entry name" value="GAG-pre-integrase_dom"/>
</dbReference>
<evidence type="ECO:0000259" key="3">
    <source>
        <dbReference type="PROSITE" id="PS50158"/>
    </source>
</evidence>
<dbReference type="Proteomes" id="UP001497516">
    <property type="component" value="Chromosome 6"/>
</dbReference>
<dbReference type="PANTHER" id="PTHR37610">
    <property type="entry name" value="CCHC-TYPE DOMAIN-CONTAINING PROTEIN"/>
    <property type="match status" value="1"/>
</dbReference>
<dbReference type="SUPFAM" id="SSF57756">
    <property type="entry name" value="Retrovirus zinc finger-like domains"/>
    <property type="match status" value="1"/>
</dbReference>
<evidence type="ECO:0000256" key="2">
    <source>
        <dbReference type="SAM" id="MobiDB-lite"/>
    </source>
</evidence>
<organism evidence="4 5">
    <name type="scientific">Linum trigynum</name>
    <dbReference type="NCBI Taxonomy" id="586398"/>
    <lineage>
        <taxon>Eukaryota</taxon>
        <taxon>Viridiplantae</taxon>
        <taxon>Streptophyta</taxon>
        <taxon>Embryophyta</taxon>
        <taxon>Tracheophyta</taxon>
        <taxon>Spermatophyta</taxon>
        <taxon>Magnoliopsida</taxon>
        <taxon>eudicotyledons</taxon>
        <taxon>Gunneridae</taxon>
        <taxon>Pentapetalae</taxon>
        <taxon>rosids</taxon>
        <taxon>fabids</taxon>
        <taxon>Malpighiales</taxon>
        <taxon>Linaceae</taxon>
        <taxon>Linum</taxon>
    </lineage>
</organism>
<dbReference type="Gene3D" id="3.30.420.10">
    <property type="entry name" value="Ribonuclease H-like superfamily/Ribonuclease H"/>
    <property type="match status" value="1"/>
</dbReference>
<dbReference type="GO" id="GO:0003676">
    <property type="term" value="F:nucleic acid binding"/>
    <property type="evidence" value="ECO:0007669"/>
    <property type="project" value="InterPro"/>
</dbReference>
<dbReference type="AlphaFoldDB" id="A0AAV2FGH3"/>
<dbReference type="Gene3D" id="4.10.60.10">
    <property type="entry name" value="Zinc finger, CCHC-type"/>
    <property type="match status" value="1"/>
</dbReference>
<keyword evidence="1" id="KW-0479">Metal-binding</keyword>
<dbReference type="Pfam" id="PF00098">
    <property type="entry name" value="zf-CCHC"/>
    <property type="match status" value="1"/>
</dbReference>
<reference evidence="4 5" key="1">
    <citation type="submission" date="2024-04" db="EMBL/GenBank/DDBJ databases">
        <authorList>
            <person name="Fracassetti M."/>
        </authorList>
    </citation>
    <scope>NUCLEOTIDE SEQUENCE [LARGE SCALE GENOMIC DNA]</scope>
</reference>
<proteinExistence type="predicted"/>
<dbReference type="Pfam" id="PF22936">
    <property type="entry name" value="Pol_BBD"/>
    <property type="match status" value="1"/>
</dbReference>
<dbReference type="PROSITE" id="PS50158">
    <property type="entry name" value="ZF_CCHC"/>
    <property type="match status" value="1"/>
</dbReference>
<dbReference type="InterPro" id="IPR036397">
    <property type="entry name" value="RNaseH_sf"/>
</dbReference>
<feature type="domain" description="CCHC-type" evidence="3">
    <location>
        <begin position="237"/>
        <end position="252"/>
    </location>
</feature>
<dbReference type="Pfam" id="PF13976">
    <property type="entry name" value="gag_pre-integrs"/>
    <property type="match status" value="1"/>
</dbReference>
<feature type="region of interest" description="Disordered" evidence="2">
    <location>
        <begin position="277"/>
        <end position="322"/>
    </location>
</feature>
<keyword evidence="1" id="KW-0862">Zinc</keyword>
<evidence type="ECO:0000256" key="1">
    <source>
        <dbReference type="PROSITE-ProRule" id="PRU00047"/>
    </source>
</evidence>
<evidence type="ECO:0000313" key="5">
    <source>
        <dbReference type="Proteomes" id="UP001497516"/>
    </source>
</evidence>
<gene>
    <name evidence="4" type="ORF">LTRI10_LOCUS37199</name>
</gene>
<dbReference type="InterPro" id="IPR012337">
    <property type="entry name" value="RNaseH-like_sf"/>
</dbReference>
<dbReference type="PANTHER" id="PTHR37610:SF77">
    <property type="entry name" value="INTEGRASE CATALYTIC DOMAIN-CONTAINING PROTEIN"/>
    <property type="match status" value="1"/>
</dbReference>